<accession>A0A8T2UJJ1</accession>
<dbReference type="PANTHER" id="PTHR36986:SF1">
    <property type="entry name" value="UPF0643 PROTEIN PB2B2.08"/>
    <property type="match status" value="1"/>
</dbReference>
<dbReference type="AlphaFoldDB" id="A0A8T2UJJ1"/>
<protein>
    <submittedName>
        <fullName evidence="1">Uncharacterized protein</fullName>
    </submittedName>
</protein>
<dbReference type="EMBL" id="CM035410">
    <property type="protein sequence ID" value="KAH7436341.1"/>
    <property type="molecule type" value="Genomic_DNA"/>
</dbReference>
<dbReference type="Proteomes" id="UP000825935">
    <property type="component" value="Chromosome 5"/>
</dbReference>
<dbReference type="PANTHER" id="PTHR36986">
    <property type="entry name" value="UPF0643 PROTEIN PB2B2.08"/>
    <property type="match status" value="1"/>
</dbReference>
<comment type="caution">
    <text evidence="1">The sequence shown here is derived from an EMBL/GenBank/DDBJ whole genome shotgun (WGS) entry which is preliminary data.</text>
</comment>
<dbReference type="OrthoDB" id="1903453at2759"/>
<organism evidence="1 2">
    <name type="scientific">Ceratopteris richardii</name>
    <name type="common">Triangle waterfern</name>
    <dbReference type="NCBI Taxonomy" id="49495"/>
    <lineage>
        <taxon>Eukaryota</taxon>
        <taxon>Viridiplantae</taxon>
        <taxon>Streptophyta</taxon>
        <taxon>Embryophyta</taxon>
        <taxon>Tracheophyta</taxon>
        <taxon>Polypodiopsida</taxon>
        <taxon>Polypodiidae</taxon>
        <taxon>Polypodiales</taxon>
        <taxon>Pteridineae</taxon>
        <taxon>Pteridaceae</taxon>
        <taxon>Parkerioideae</taxon>
        <taxon>Ceratopteris</taxon>
    </lineage>
</organism>
<keyword evidence="2" id="KW-1185">Reference proteome</keyword>
<evidence type="ECO:0000313" key="2">
    <source>
        <dbReference type="Proteomes" id="UP000825935"/>
    </source>
</evidence>
<name>A0A8T2UJJ1_CERRI</name>
<reference evidence="1" key="1">
    <citation type="submission" date="2021-08" db="EMBL/GenBank/DDBJ databases">
        <title>WGS assembly of Ceratopteris richardii.</title>
        <authorList>
            <person name="Marchant D.B."/>
            <person name="Chen G."/>
            <person name="Jenkins J."/>
            <person name="Shu S."/>
            <person name="Leebens-Mack J."/>
            <person name="Grimwood J."/>
            <person name="Schmutz J."/>
            <person name="Soltis P."/>
            <person name="Soltis D."/>
            <person name="Chen Z.-H."/>
        </authorList>
    </citation>
    <scope>NUCLEOTIDE SEQUENCE</scope>
    <source>
        <strain evidence="1">Whitten #5841</strain>
        <tissue evidence="1">Leaf</tissue>
    </source>
</reference>
<evidence type="ECO:0000313" key="1">
    <source>
        <dbReference type="EMBL" id="KAH7436341.1"/>
    </source>
</evidence>
<gene>
    <name evidence="1" type="ORF">KP509_05G015200</name>
</gene>
<sequence>MGVADDKVRGSRRYEEAFAIMKPTDDLIARPLITPLRLCFNWEDVCNILSEKVPMMIDGNDRSGHVHGSIYDTAKSTPHITRDSERDLQEEQQCLYSSADQLTPLNKFYMVVFRSKRSKDANSELLYQADADAHEEAKESGGLLTYWYGTLNAERECFATCIWRSRKDASQASRLPKHLRAASLASRMYDFYRLERYWLSFSDKREPIFENVNDSVPSVTSWESNSYNLTKSRFVCEIKS</sequence>
<proteinExistence type="predicted"/>